<dbReference type="Proteomes" id="UP000008827">
    <property type="component" value="Chromosome 6"/>
</dbReference>
<dbReference type="OrthoDB" id="785959at2759"/>
<organism evidence="2">
    <name type="scientific">Glycine max</name>
    <name type="common">Soybean</name>
    <name type="synonym">Glycine hispida</name>
    <dbReference type="NCBI Taxonomy" id="3847"/>
    <lineage>
        <taxon>Eukaryota</taxon>
        <taxon>Viridiplantae</taxon>
        <taxon>Streptophyta</taxon>
        <taxon>Embryophyta</taxon>
        <taxon>Tracheophyta</taxon>
        <taxon>Spermatophyta</taxon>
        <taxon>Magnoliopsida</taxon>
        <taxon>eudicotyledons</taxon>
        <taxon>Gunneridae</taxon>
        <taxon>Pentapetalae</taxon>
        <taxon>rosids</taxon>
        <taxon>fabids</taxon>
        <taxon>Fabales</taxon>
        <taxon>Fabaceae</taxon>
        <taxon>Papilionoideae</taxon>
        <taxon>50 kb inversion clade</taxon>
        <taxon>NPAAA clade</taxon>
        <taxon>indigoferoid/millettioid clade</taxon>
        <taxon>Phaseoleae</taxon>
        <taxon>Glycine</taxon>
        <taxon>Glycine subgen. Soja</taxon>
    </lineage>
</organism>
<name>A0A0R0JLV6_SOYBN</name>
<feature type="non-terminal residue" evidence="2">
    <location>
        <position position="84"/>
    </location>
</feature>
<sequence>MKVHILVSLYAYKALVDPTRAIIKEDNINYSWHDFVSKNNQNALTIVNVWAPVVAIYLLDIYVFYTLVLAVYGFLQGARDRLGE</sequence>
<evidence type="ECO:0000313" key="2">
    <source>
        <dbReference type="EMBL" id="KRH55582.1"/>
    </source>
</evidence>
<dbReference type="EMBL" id="CM000839">
    <property type="protein sequence ID" value="KRH55582.1"/>
    <property type="molecule type" value="Genomic_DNA"/>
</dbReference>
<feature type="transmembrane region" description="Helical" evidence="1">
    <location>
        <begin position="49"/>
        <end position="75"/>
    </location>
</feature>
<reference evidence="2" key="3">
    <citation type="submission" date="2018-07" db="EMBL/GenBank/DDBJ databases">
        <title>WGS assembly of Glycine max.</title>
        <authorList>
            <person name="Schmutz J."/>
            <person name="Cannon S."/>
            <person name="Schlueter J."/>
            <person name="Ma J."/>
            <person name="Mitros T."/>
            <person name="Nelson W."/>
            <person name="Hyten D."/>
            <person name="Song Q."/>
            <person name="Thelen J."/>
            <person name="Cheng J."/>
            <person name="Xu D."/>
            <person name="Hellsten U."/>
            <person name="May G."/>
            <person name="Yu Y."/>
            <person name="Sakurai T."/>
            <person name="Umezawa T."/>
            <person name="Bhattacharyya M."/>
            <person name="Sandhu D."/>
            <person name="Valliyodan B."/>
            <person name="Lindquist E."/>
            <person name="Peto M."/>
            <person name="Grant D."/>
            <person name="Shu S."/>
            <person name="Goodstein D."/>
            <person name="Barry K."/>
            <person name="Futrell-Griggs M."/>
            <person name="Abernathy B."/>
            <person name="Du J."/>
            <person name="Tian Z."/>
            <person name="Zhu L."/>
            <person name="Gill N."/>
            <person name="Joshi T."/>
            <person name="Libault M."/>
            <person name="Sethuraman A."/>
            <person name="Zhang X."/>
            <person name="Shinozaki K."/>
            <person name="Nguyen H."/>
            <person name="Wing R."/>
            <person name="Cregan P."/>
            <person name="Specht J."/>
            <person name="Grimwood J."/>
            <person name="Rokhsar D."/>
            <person name="Stacey G."/>
            <person name="Shoemaker R."/>
            <person name="Jackson S."/>
        </authorList>
    </citation>
    <scope>NUCLEOTIDE SEQUENCE</scope>
    <source>
        <tissue evidence="2">Callus</tissue>
    </source>
</reference>
<protein>
    <submittedName>
        <fullName evidence="2 3">Uncharacterized protein</fullName>
    </submittedName>
</protein>
<dbReference type="PANTHER" id="PTHR12741">
    <property type="entry name" value="LYST-INTERACTING PROTEIN LIP5 DOPAMINE RESPONSIVE PROTEIN DRG-1"/>
    <property type="match status" value="1"/>
</dbReference>
<proteinExistence type="predicted"/>
<dbReference type="InParanoid" id="A0A0R0JLV6"/>
<gene>
    <name evidence="2" type="ORF">GLYMA_06G264000</name>
</gene>
<dbReference type="AlphaFoldDB" id="A0A0R0JLV6"/>
<evidence type="ECO:0000256" key="1">
    <source>
        <dbReference type="SAM" id="Phobius"/>
    </source>
</evidence>
<reference evidence="3" key="2">
    <citation type="submission" date="2018-02" db="UniProtKB">
        <authorList>
            <consortium name="EnsemblPlants"/>
        </authorList>
    </citation>
    <scope>IDENTIFICATION</scope>
    <source>
        <strain evidence="3">Williams 82</strain>
    </source>
</reference>
<evidence type="ECO:0000313" key="3">
    <source>
        <dbReference type="EnsemblPlants" id="KRH55582"/>
    </source>
</evidence>
<keyword evidence="4" id="KW-1185">Reference proteome</keyword>
<reference evidence="2 3" key="1">
    <citation type="journal article" date="2010" name="Nature">
        <title>Genome sequence of the palaeopolyploid soybean.</title>
        <authorList>
            <person name="Schmutz J."/>
            <person name="Cannon S.B."/>
            <person name="Schlueter J."/>
            <person name="Ma J."/>
            <person name="Mitros T."/>
            <person name="Nelson W."/>
            <person name="Hyten D.L."/>
            <person name="Song Q."/>
            <person name="Thelen J.J."/>
            <person name="Cheng J."/>
            <person name="Xu D."/>
            <person name="Hellsten U."/>
            <person name="May G.D."/>
            <person name="Yu Y."/>
            <person name="Sakurai T."/>
            <person name="Umezawa T."/>
            <person name="Bhattacharyya M.K."/>
            <person name="Sandhu D."/>
            <person name="Valliyodan B."/>
            <person name="Lindquist E."/>
            <person name="Peto M."/>
            <person name="Grant D."/>
            <person name="Shu S."/>
            <person name="Goodstein D."/>
            <person name="Barry K."/>
            <person name="Futrell-Griggs M."/>
            <person name="Abernathy B."/>
            <person name="Du J."/>
            <person name="Tian Z."/>
            <person name="Zhu L."/>
            <person name="Gill N."/>
            <person name="Joshi T."/>
            <person name="Libault M."/>
            <person name="Sethuraman A."/>
            <person name="Zhang X.-C."/>
            <person name="Shinozaki K."/>
            <person name="Nguyen H.T."/>
            <person name="Wing R.A."/>
            <person name="Cregan P."/>
            <person name="Specht J."/>
            <person name="Grimwood J."/>
            <person name="Rokhsar D."/>
            <person name="Stacey G."/>
            <person name="Shoemaker R.C."/>
            <person name="Jackson S.A."/>
        </authorList>
    </citation>
    <scope>NUCLEOTIDE SEQUENCE [LARGE SCALE GENOMIC DNA]</scope>
    <source>
        <strain evidence="3">cv. Williams 82</strain>
        <tissue evidence="2">Callus</tissue>
    </source>
</reference>
<keyword evidence="1" id="KW-0472">Membrane</keyword>
<dbReference type="PANTHER" id="PTHR12741:SF47">
    <property type="entry name" value="CALLOSE SYNTHASE 9"/>
    <property type="match status" value="1"/>
</dbReference>
<evidence type="ECO:0000313" key="4">
    <source>
        <dbReference type="Proteomes" id="UP000008827"/>
    </source>
</evidence>
<dbReference type="PaxDb" id="3847-GLYMA06G41300.1"/>
<keyword evidence="1" id="KW-0812">Transmembrane</keyword>
<dbReference type="OMA" id="IVNVWAP"/>
<dbReference type="EnsemblPlants" id="KRH55582">
    <property type="protein sequence ID" value="KRH55582"/>
    <property type="gene ID" value="GLYMA_06G264000"/>
</dbReference>
<accession>A0A0R0JLV6</accession>
<keyword evidence="1" id="KW-1133">Transmembrane helix</keyword>
<dbReference type="STRING" id="3847.A0A0R0JLV6"/>
<dbReference type="Gramene" id="KRH55582">
    <property type="protein sequence ID" value="KRH55582"/>
    <property type="gene ID" value="GLYMA_06G264000"/>
</dbReference>